<dbReference type="Pfam" id="PF13556">
    <property type="entry name" value="HTH_30"/>
    <property type="match status" value="1"/>
</dbReference>
<protein>
    <submittedName>
        <fullName evidence="3">Uncharacterized protein</fullName>
    </submittedName>
</protein>
<dbReference type="InterPro" id="IPR058663">
    <property type="entry name" value="PucR-like_N"/>
</dbReference>
<dbReference type="AlphaFoldDB" id="A0A1V0TZY1"/>
<dbReference type="Proteomes" id="UP000192726">
    <property type="component" value="Chromosome"/>
</dbReference>
<dbReference type="Gene3D" id="1.10.10.2840">
    <property type="entry name" value="PucR C-terminal helix-turn-helix domain"/>
    <property type="match status" value="1"/>
</dbReference>
<name>A0A1V0TZY1_9ACTN</name>
<dbReference type="InterPro" id="IPR051448">
    <property type="entry name" value="CdaR-like_regulators"/>
</dbReference>
<evidence type="ECO:0000313" key="3">
    <source>
        <dbReference type="EMBL" id="ARF58360.1"/>
    </source>
</evidence>
<dbReference type="KEGG" id="sgv:B1H19_32985"/>
<dbReference type="InterPro" id="IPR025736">
    <property type="entry name" value="PucR_C-HTH_dom"/>
</dbReference>
<dbReference type="PANTHER" id="PTHR33744:SF1">
    <property type="entry name" value="DNA-BINDING TRANSCRIPTIONAL ACTIVATOR ADER"/>
    <property type="match status" value="1"/>
</dbReference>
<evidence type="ECO:0000259" key="1">
    <source>
        <dbReference type="Pfam" id="PF13556"/>
    </source>
</evidence>
<gene>
    <name evidence="3" type="ORF">B1H19_32985</name>
</gene>
<dbReference type="RefSeq" id="WP_083108556.1">
    <property type="nucleotide sequence ID" value="NZ_CP020569.1"/>
</dbReference>
<dbReference type="PANTHER" id="PTHR33744">
    <property type="entry name" value="CARBOHYDRATE DIACID REGULATOR"/>
    <property type="match status" value="1"/>
</dbReference>
<feature type="domain" description="PucR-like N-terminal" evidence="2">
    <location>
        <begin position="18"/>
        <end position="180"/>
    </location>
</feature>
<organism evidence="3 4">
    <name type="scientific">Streptomyces gilvosporeus</name>
    <dbReference type="NCBI Taxonomy" id="553510"/>
    <lineage>
        <taxon>Bacteria</taxon>
        <taxon>Bacillati</taxon>
        <taxon>Actinomycetota</taxon>
        <taxon>Actinomycetes</taxon>
        <taxon>Kitasatosporales</taxon>
        <taxon>Streptomycetaceae</taxon>
        <taxon>Streptomyces</taxon>
    </lineage>
</organism>
<evidence type="ECO:0000259" key="2">
    <source>
        <dbReference type="Pfam" id="PF25906"/>
    </source>
</evidence>
<keyword evidence="4" id="KW-1185">Reference proteome</keyword>
<dbReference type="InterPro" id="IPR042070">
    <property type="entry name" value="PucR_C-HTH_sf"/>
</dbReference>
<sequence length="414" mass="46063">MTIPTQPSEATAQPGPTMPRKYAAIMYPELPSLFQEIAAELKRAIPEYAKLVDGPYWEVLQKGVEMSVTTFVDRVASPGSPTTQRDELCRRFGRFEAYEGRSLDNLQAAYRIGARLALRRARKVGRRYNVSPAVLLTFADSLLAYVEELVEVSRVGYLEAKSELSEEPDDRRRLLLRLLLADPSAPRAKIAELARSTDWPLPETVTVLALHTGARLSRPALDGDVLIDLADVQHHLLVPGPLDDDRIASLSGAFMDLGGAVGPTVPLADAAESLRWARRALELAEAGVIGQAPLVRSEEHWITLWLLSESTLVDHLAQRQLAPLAGLTPTQRDRLVETLRAWFTARGNAVDMAELLHVHPQTVRYRKRILERAFGDQLGDADRRFATEVVLRALDLRRRAALPPNPPRERPQEG</sequence>
<accession>A0A1V0TZY1</accession>
<reference evidence="3 4" key="1">
    <citation type="submission" date="2017-04" db="EMBL/GenBank/DDBJ databases">
        <title>Complete Genome Sequence of Streptomyces gilvosporeus F607, a Capable Producer of Natamycin.</title>
        <authorList>
            <person name="Zong G."/>
            <person name="Zhong C."/>
            <person name="Fu J."/>
            <person name="Qin R."/>
            <person name="Cao G."/>
        </authorList>
    </citation>
    <scope>NUCLEOTIDE SEQUENCE [LARGE SCALE GENOMIC DNA]</scope>
    <source>
        <strain evidence="3 4">F607</strain>
    </source>
</reference>
<evidence type="ECO:0000313" key="4">
    <source>
        <dbReference type="Proteomes" id="UP000192726"/>
    </source>
</evidence>
<dbReference type="EMBL" id="CP020569">
    <property type="protein sequence ID" value="ARF58360.1"/>
    <property type="molecule type" value="Genomic_DNA"/>
</dbReference>
<dbReference type="OrthoDB" id="5243741at2"/>
<dbReference type="STRING" id="553510.B1H19_32985"/>
<feature type="domain" description="PucR C-terminal helix-turn-helix" evidence="1">
    <location>
        <begin position="335"/>
        <end position="393"/>
    </location>
</feature>
<proteinExistence type="predicted"/>
<dbReference type="Pfam" id="PF25906">
    <property type="entry name" value="PucR-like_N"/>
    <property type="match status" value="1"/>
</dbReference>